<organism evidence="3 4">
    <name type="scientific">Peribacillus deserti</name>
    <dbReference type="NCBI Taxonomy" id="673318"/>
    <lineage>
        <taxon>Bacteria</taxon>
        <taxon>Bacillati</taxon>
        <taxon>Bacillota</taxon>
        <taxon>Bacilli</taxon>
        <taxon>Bacillales</taxon>
        <taxon>Bacillaceae</taxon>
        <taxon>Peribacillus</taxon>
    </lineage>
</organism>
<dbReference type="GO" id="GO:0009254">
    <property type="term" value="P:peptidoglycan turnover"/>
    <property type="evidence" value="ECO:0007669"/>
    <property type="project" value="InterPro"/>
</dbReference>
<accession>A0A2N5M074</accession>
<evidence type="ECO:0000259" key="2">
    <source>
        <dbReference type="PROSITE" id="PS51109"/>
    </source>
</evidence>
<evidence type="ECO:0000256" key="1">
    <source>
        <dbReference type="ARBA" id="ARBA00022729"/>
    </source>
</evidence>
<sequence length="398" mass="43875">MKNLFSKSFNRKKLAISITSLVVFAASLGIYLYHSTKKTVALTLDGQEKVVKTHAATINDILKDLEITVHAEDYVYPEPHTKVKENLKVVLESAKQVEFIQDQEKKKIWTTAKTVSKLLEQEKMNITNYDQVSPSKDAPIKNGMSLTIKKAFPVDVRVSGKRSKVWSTSTTVADFLEQQKIKLNQLDRVEPGLHEQIKPGNVVKVVRVEKVTDVVEEPVNYAVITKKDANLKQGTQKIIAEGQKGLISKQFSVTRENGKEVARKLVNQKTIKHRKNKVIAVGTKILVAQASRGQASRGGASSGKEFYVNSTAYTANCNGCSGFTSTGINLRSNPNSKVIAVDPSVIPLGSKVYVEGYGYAIAADKGGAIKGHKIDVFFPSTADAYKWGVRKIKIRVLN</sequence>
<dbReference type="SMART" id="SM01208">
    <property type="entry name" value="G5"/>
    <property type="match status" value="1"/>
</dbReference>
<dbReference type="GO" id="GO:0004553">
    <property type="term" value="F:hydrolase activity, hydrolyzing O-glycosyl compounds"/>
    <property type="evidence" value="ECO:0007669"/>
    <property type="project" value="InterPro"/>
</dbReference>
<proteinExistence type="predicted"/>
<gene>
    <name evidence="3" type="ORF">CUU66_22120</name>
</gene>
<keyword evidence="1" id="KW-0732">Signal</keyword>
<comment type="caution">
    <text evidence="3">The sequence shown here is derived from an EMBL/GenBank/DDBJ whole genome shotgun (WGS) entry which is preliminary data.</text>
</comment>
<reference evidence="3 4" key="1">
    <citation type="submission" date="2017-11" db="EMBL/GenBank/DDBJ databases">
        <title>Comparitive Functional Genomics of Dry Heat Resistant strains isolated from the Viking Spacecraft.</title>
        <authorList>
            <person name="Seuylemezian A."/>
            <person name="Cooper K."/>
            <person name="Vaishampayan P."/>
        </authorList>
    </citation>
    <scope>NUCLEOTIDE SEQUENCE [LARGE SCALE GENOMIC DNA]</scope>
    <source>
        <strain evidence="3 4">V1-29</strain>
    </source>
</reference>
<dbReference type="Pfam" id="PF07501">
    <property type="entry name" value="G5"/>
    <property type="match status" value="1"/>
</dbReference>
<dbReference type="PROSITE" id="PS51109">
    <property type="entry name" value="G5"/>
    <property type="match status" value="1"/>
</dbReference>
<dbReference type="EMBL" id="PGUY01000079">
    <property type="protein sequence ID" value="PLT27762.1"/>
    <property type="molecule type" value="Genomic_DNA"/>
</dbReference>
<name>A0A2N5M074_9BACI</name>
<dbReference type="Gene3D" id="2.20.230.10">
    <property type="entry name" value="Resuscitation-promoting factor rpfb"/>
    <property type="match status" value="1"/>
</dbReference>
<dbReference type="AlphaFoldDB" id="A0A2N5M074"/>
<dbReference type="Proteomes" id="UP000234748">
    <property type="component" value="Unassembled WGS sequence"/>
</dbReference>
<dbReference type="InterPro" id="IPR051933">
    <property type="entry name" value="Resuscitation_pf_RpfB"/>
</dbReference>
<dbReference type="CDD" id="cd22786">
    <property type="entry name" value="DPBB_YuiC-like"/>
    <property type="match status" value="1"/>
</dbReference>
<dbReference type="SUPFAM" id="SSF50685">
    <property type="entry name" value="Barwin-like endoglucanases"/>
    <property type="match status" value="1"/>
</dbReference>
<dbReference type="Pfam" id="PF06725">
    <property type="entry name" value="3D"/>
    <property type="match status" value="1"/>
</dbReference>
<dbReference type="InterPro" id="IPR010611">
    <property type="entry name" value="3D_dom"/>
</dbReference>
<protein>
    <recommendedName>
        <fullName evidence="2">G5 domain-containing protein</fullName>
    </recommendedName>
</protein>
<dbReference type="PANTHER" id="PTHR39160">
    <property type="entry name" value="CELL WALL-BINDING PROTEIN YOCH"/>
    <property type="match status" value="1"/>
</dbReference>
<evidence type="ECO:0000313" key="4">
    <source>
        <dbReference type="Proteomes" id="UP000234748"/>
    </source>
</evidence>
<keyword evidence="4" id="KW-1185">Reference proteome</keyword>
<evidence type="ECO:0000313" key="3">
    <source>
        <dbReference type="EMBL" id="PLT27762.1"/>
    </source>
</evidence>
<dbReference type="InterPro" id="IPR011098">
    <property type="entry name" value="G5_dom"/>
</dbReference>
<dbReference type="InterPro" id="IPR007137">
    <property type="entry name" value="DUF348"/>
</dbReference>
<dbReference type="Gene3D" id="2.40.40.10">
    <property type="entry name" value="RlpA-like domain"/>
    <property type="match status" value="1"/>
</dbReference>
<dbReference type="RefSeq" id="WP_101645561.1">
    <property type="nucleotide sequence ID" value="NZ_PGUY01000079.1"/>
</dbReference>
<dbReference type="InterPro" id="IPR036908">
    <property type="entry name" value="RlpA-like_sf"/>
</dbReference>
<dbReference type="PANTHER" id="PTHR39160:SF4">
    <property type="entry name" value="RESUSCITATION-PROMOTING FACTOR RPFB"/>
    <property type="match status" value="1"/>
</dbReference>
<feature type="domain" description="G5" evidence="2">
    <location>
        <begin position="205"/>
        <end position="285"/>
    </location>
</feature>
<dbReference type="OrthoDB" id="9798935at2"/>
<dbReference type="GO" id="GO:0019867">
    <property type="term" value="C:outer membrane"/>
    <property type="evidence" value="ECO:0007669"/>
    <property type="project" value="InterPro"/>
</dbReference>
<dbReference type="Pfam" id="PF03990">
    <property type="entry name" value="DUF348"/>
    <property type="match status" value="3"/>
</dbReference>